<protein>
    <submittedName>
        <fullName evidence="1">Uncharacterized protein</fullName>
    </submittedName>
</protein>
<accession>A0A6J5LDX2</accession>
<gene>
    <name evidence="1" type="ORF">UFOVP121_78</name>
    <name evidence="2" type="ORF">UFOVP277_83</name>
</gene>
<evidence type="ECO:0000313" key="2">
    <source>
        <dbReference type="EMBL" id="CAB4135120.1"/>
    </source>
</evidence>
<organism evidence="1">
    <name type="scientific">uncultured Caudovirales phage</name>
    <dbReference type="NCBI Taxonomy" id="2100421"/>
    <lineage>
        <taxon>Viruses</taxon>
        <taxon>Duplodnaviria</taxon>
        <taxon>Heunggongvirae</taxon>
        <taxon>Uroviricota</taxon>
        <taxon>Caudoviricetes</taxon>
        <taxon>Peduoviridae</taxon>
        <taxon>Maltschvirus</taxon>
        <taxon>Maltschvirus maltsch</taxon>
    </lineage>
</organism>
<evidence type="ECO:0000313" key="1">
    <source>
        <dbReference type="EMBL" id="CAB4131307.1"/>
    </source>
</evidence>
<name>A0A6J5LDX2_9CAUD</name>
<proteinExistence type="predicted"/>
<dbReference type="EMBL" id="LR796243">
    <property type="protein sequence ID" value="CAB4131307.1"/>
    <property type="molecule type" value="Genomic_DNA"/>
</dbReference>
<sequence>MRVKGHTDFTKSATGKYANGGLQTRWIHFRMGWEMSEVGL</sequence>
<dbReference type="EMBL" id="LR796293">
    <property type="protein sequence ID" value="CAB4135120.1"/>
    <property type="molecule type" value="Genomic_DNA"/>
</dbReference>
<reference evidence="1" key="1">
    <citation type="submission" date="2020-04" db="EMBL/GenBank/DDBJ databases">
        <authorList>
            <person name="Chiriac C."/>
            <person name="Salcher M."/>
            <person name="Ghai R."/>
            <person name="Kavagutti S V."/>
        </authorList>
    </citation>
    <scope>NUCLEOTIDE SEQUENCE</scope>
</reference>